<comment type="similarity">
    <text evidence="2">Belongs to the class-IV pyridoxal-phosphate-dependent aminotransferase family.</text>
</comment>
<sequence length="290" mass="31671">MNDSVPPEYLYYINGEFVPASQAALRLDDLGLVRGYGVFELLRTYGAQPFGLQAHLERLQRSAAQIELALPWSLADLDAIVRETLARNDPTDVTIRIIVTGGASSNFLMPEGRPSLLVMLAAVKPPPEHLYSKGASLITFDGPRFMPTVKALNYITAVRGQQRARAAGAIEALYCDASGVITECTTSNFFLFHGDQLVTPAEDVLPGVTRAAVLTLAADLFEIVQRPIHRSELSVADEAFITSTTKEIMPIVRIDAQQIGDGRVGKRTQRLLEHFRSAVLEGLVPTLEPT</sequence>
<evidence type="ECO:0000313" key="5">
    <source>
        <dbReference type="Proteomes" id="UP000007880"/>
    </source>
</evidence>
<evidence type="ECO:0000256" key="2">
    <source>
        <dbReference type="ARBA" id="ARBA00009320"/>
    </source>
</evidence>
<dbReference type="Proteomes" id="UP000007880">
    <property type="component" value="Chromosome"/>
</dbReference>
<dbReference type="FunFam" id="3.20.10.10:FF:000002">
    <property type="entry name" value="D-alanine aminotransferase"/>
    <property type="match status" value="1"/>
</dbReference>
<dbReference type="eggNOG" id="COG0115">
    <property type="taxonomic scope" value="Bacteria"/>
</dbReference>
<dbReference type="Pfam" id="PF01063">
    <property type="entry name" value="Aminotran_4"/>
    <property type="match status" value="1"/>
</dbReference>
<evidence type="ECO:0000256" key="1">
    <source>
        <dbReference type="ARBA" id="ARBA00001933"/>
    </source>
</evidence>
<keyword evidence="5" id="KW-1185">Reference proteome</keyword>
<dbReference type="InterPro" id="IPR036038">
    <property type="entry name" value="Aminotransferase-like"/>
</dbReference>
<organism evidence="4 5">
    <name type="scientific">Caldilinea aerophila (strain DSM 14535 / JCM 11387 / NBRC 104270 / STL-6-O1)</name>
    <dbReference type="NCBI Taxonomy" id="926550"/>
    <lineage>
        <taxon>Bacteria</taxon>
        <taxon>Bacillati</taxon>
        <taxon>Chloroflexota</taxon>
        <taxon>Caldilineae</taxon>
        <taxon>Caldilineales</taxon>
        <taxon>Caldilineaceae</taxon>
        <taxon>Caldilinea</taxon>
    </lineage>
</organism>
<dbReference type="RefSeq" id="WP_014431741.1">
    <property type="nucleotide sequence ID" value="NC_017079.1"/>
</dbReference>
<dbReference type="GO" id="GO:0046394">
    <property type="term" value="P:carboxylic acid biosynthetic process"/>
    <property type="evidence" value="ECO:0007669"/>
    <property type="project" value="UniProtKB-ARBA"/>
</dbReference>
<dbReference type="InterPro" id="IPR043131">
    <property type="entry name" value="BCAT-like_N"/>
</dbReference>
<keyword evidence="4" id="KW-0808">Transferase</keyword>
<dbReference type="InterPro" id="IPR043132">
    <property type="entry name" value="BCAT-like_C"/>
</dbReference>
<evidence type="ECO:0000313" key="4">
    <source>
        <dbReference type="EMBL" id="BAL98499.1"/>
    </source>
</evidence>
<dbReference type="STRING" id="926550.CLDAP_04600"/>
<dbReference type="GO" id="GO:0005829">
    <property type="term" value="C:cytosol"/>
    <property type="evidence" value="ECO:0007669"/>
    <property type="project" value="TreeGrafter"/>
</dbReference>
<dbReference type="PANTHER" id="PTHR42743:SF11">
    <property type="entry name" value="AMINODEOXYCHORISMATE LYASE"/>
    <property type="match status" value="1"/>
</dbReference>
<dbReference type="Gene3D" id="3.30.470.10">
    <property type="match status" value="1"/>
</dbReference>
<comment type="cofactor">
    <cofactor evidence="1">
        <name>pyridoxal 5'-phosphate</name>
        <dbReference type="ChEBI" id="CHEBI:597326"/>
    </cofactor>
</comment>
<dbReference type="KEGG" id="cap:CLDAP_04600"/>
<reference evidence="4 5" key="1">
    <citation type="submission" date="2012-02" db="EMBL/GenBank/DDBJ databases">
        <title>Complete genome sequence of Caldilinea aerophila DSM 14535 (= NBRC 102666).</title>
        <authorList>
            <person name="Oguchi A."/>
            <person name="Hosoyama A."/>
            <person name="Sekine M."/>
            <person name="Fukai R."/>
            <person name="Kato Y."/>
            <person name="Nakamura S."/>
            <person name="Hanada S."/>
            <person name="Yamazaki S."/>
            <person name="Fujita N."/>
        </authorList>
    </citation>
    <scope>NUCLEOTIDE SEQUENCE [LARGE SCALE GENOMIC DNA]</scope>
    <source>
        <strain evidence="5">DSM 14535 / JCM 11387 / NBRC 104270 / STL-6-O1</strain>
    </source>
</reference>
<keyword evidence="3" id="KW-0663">Pyridoxal phosphate</keyword>
<dbReference type="HOGENOM" id="CLU_020844_4_2_0"/>
<evidence type="ECO:0000256" key="3">
    <source>
        <dbReference type="ARBA" id="ARBA00022898"/>
    </source>
</evidence>
<keyword evidence="4" id="KW-0032">Aminotransferase</keyword>
<accession>I0HZR2</accession>
<dbReference type="GO" id="GO:0008483">
    <property type="term" value="F:transaminase activity"/>
    <property type="evidence" value="ECO:0007669"/>
    <property type="project" value="UniProtKB-KW"/>
</dbReference>
<gene>
    <name evidence="4" type="primary">dat</name>
    <name evidence="4" type="ordered locus">CLDAP_04600</name>
</gene>
<proteinExistence type="inferred from homology"/>
<dbReference type="AlphaFoldDB" id="I0HZR2"/>
<dbReference type="OrthoDB" id="9805628at2"/>
<dbReference type="Gene3D" id="3.20.10.10">
    <property type="entry name" value="D-amino Acid Aminotransferase, subunit A, domain 2"/>
    <property type="match status" value="1"/>
</dbReference>
<dbReference type="InterPro" id="IPR001544">
    <property type="entry name" value="Aminotrans_IV"/>
</dbReference>
<name>I0HZR2_CALAS</name>
<dbReference type="EMBL" id="AP012337">
    <property type="protein sequence ID" value="BAL98499.1"/>
    <property type="molecule type" value="Genomic_DNA"/>
</dbReference>
<dbReference type="GO" id="GO:0008652">
    <property type="term" value="P:amino acid biosynthetic process"/>
    <property type="evidence" value="ECO:0007669"/>
    <property type="project" value="UniProtKB-ARBA"/>
</dbReference>
<protein>
    <submittedName>
        <fullName evidence="4">D-alanine aminotransferase</fullName>
    </submittedName>
</protein>
<dbReference type="PANTHER" id="PTHR42743">
    <property type="entry name" value="AMINO-ACID AMINOTRANSFERASE"/>
    <property type="match status" value="1"/>
</dbReference>
<dbReference type="InterPro" id="IPR050571">
    <property type="entry name" value="Class-IV_PLP-Dep_Aminotrnsfr"/>
</dbReference>
<dbReference type="SUPFAM" id="SSF56752">
    <property type="entry name" value="D-aminoacid aminotransferase-like PLP-dependent enzymes"/>
    <property type="match status" value="1"/>
</dbReference>